<dbReference type="Proteomes" id="UP000198822">
    <property type="component" value="Chromosome I"/>
</dbReference>
<dbReference type="InterPro" id="IPR057204">
    <property type="entry name" value="DUF7882"/>
</dbReference>
<evidence type="ECO:0000313" key="3">
    <source>
        <dbReference type="Proteomes" id="UP000198822"/>
    </source>
</evidence>
<accession>A0A1G8CDA8</accession>
<reference evidence="3" key="1">
    <citation type="submission" date="2016-10" db="EMBL/GenBank/DDBJ databases">
        <authorList>
            <person name="Varghese N."/>
            <person name="Submissions S."/>
        </authorList>
    </citation>
    <scope>NUCLEOTIDE SEQUENCE [LARGE SCALE GENOMIC DNA]</scope>
    <source>
        <strain evidence="3">DSM 22002</strain>
    </source>
</reference>
<feature type="domain" description="DUF7882" evidence="1">
    <location>
        <begin position="1"/>
        <end position="91"/>
    </location>
</feature>
<dbReference type="Pfam" id="PF25355">
    <property type="entry name" value="DUF7882"/>
    <property type="match status" value="1"/>
</dbReference>
<protein>
    <recommendedName>
        <fullName evidence="1">DUF7882 domain-containing protein</fullName>
    </recommendedName>
</protein>
<sequence>MGTLHYGTGGEASFAIDDETLLHVSAIVVAKLRRQEAFMLSVDAGEGRESLWIHPSAMLRYSFAAGAQTGLDRDRLEDMMRHANRPAGLVVEATAAVAAVARAAA</sequence>
<evidence type="ECO:0000259" key="1">
    <source>
        <dbReference type="Pfam" id="PF25355"/>
    </source>
</evidence>
<gene>
    <name evidence="2" type="ORF">SAMN04489720_1249</name>
</gene>
<dbReference type="AlphaFoldDB" id="A0A1G8CDA8"/>
<evidence type="ECO:0000313" key="2">
    <source>
        <dbReference type="EMBL" id="SDH43432.1"/>
    </source>
</evidence>
<dbReference type="STRING" id="399736.SAMN04489720_1249"/>
<dbReference type="RefSeq" id="WP_092503413.1">
    <property type="nucleotide sequence ID" value="NZ_LT629695.1"/>
</dbReference>
<name>A0A1G8CDA8_9MICO</name>
<organism evidence="2 3">
    <name type="scientific">Agrococcus jejuensis</name>
    <dbReference type="NCBI Taxonomy" id="399736"/>
    <lineage>
        <taxon>Bacteria</taxon>
        <taxon>Bacillati</taxon>
        <taxon>Actinomycetota</taxon>
        <taxon>Actinomycetes</taxon>
        <taxon>Micrococcales</taxon>
        <taxon>Microbacteriaceae</taxon>
        <taxon>Agrococcus</taxon>
    </lineage>
</organism>
<dbReference type="OrthoDB" id="5123855at2"/>
<keyword evidence="3" id="KW-1185">Reference proteome</keyword>
<dbReference type="EMBL" id="LT629695">
    <property type="protein sequence ID" value="SDH43432.1"/>
    <property type="molecule type" value="Genomic_DNA"/>
</dbReference>
<proteinExistence type="predicted"/>